<protein>
    <submittedName>
        <fullName evidence="2">Uncharacterized protein</fullName>
    </submittedName>
</protein>
<sequence>MAGAWDAVDGGHVDWERPTDKSSAGEGEGEGEGARSCVKGEGGAESAERGLGWLGWAASWSCAQVLDSCATAVSLVLGPRVARTVASSRRRNSRWSEASQAKSASTQRRSNRQALRSDFDCAEQVRREQGGGMPEICCCPRRPLQLNSTQYGSLRLPGIPHTPHTTHHHTTTLLSHSSAKRARQSTGGNVAIAIPAPAPTRPSAPIADAGPSRSSVIEQLPTYSSTQLRTLLLRRAARHHHVHARQATTGRQCFTAPCPLHQATACDFAEKTPKMTHISLNESNLLPCPRVMFMHLPKRNHLLYLVFTFCSQEQQCSIAIKRLAILQHTSHQLRTRMIHSQRTKHMEGGYPWAPLRNPSDHRDSTGRRRDQETLEAQAPAVHTGILPDTSRWLHESSRAHMRSLPR</sequence>
<evidence type="ECO:0000313" key="2">
    <source>
        <dbReference type="EMBL" id="EME87980.1"/>
    </source>
</evidence>
<gene>
    <name evidence="2" type="ORF">MYCFIDRAFT_169706</name>
</gene>
<dbReference type="Proteomes" id="UP000016932">
    <property type="component" value="Unassembled WGS sequence"/>
</dbReference>
<dbReference type="AlphaFoldDB" id="N1Q6H3"/>
<feature type="region of interest" description="Disordered" evidence="1">
    <location>
        <begin position="346"/>
        <end position="380"/>
    </location>
</feature>
<dbReference type="EMBL" id="KB446555">
    <property type="protein sequence ID" value="EME87980.1"/>
    <property type="molecule type" value="Genomic_DNA"/>
</dbReference>
<feature type="compositionally biased region" description="Polar residues" evidence="1">
    <location>
        <begin position="95"/>
        <end position="114"/>
    </location>
</feature>
<feature type="compositionally biased region" description="Basic and acidic residues" evidence="1">
    <location>
        <begin position="9"/>
        <end position="20"/>
    </location>
</feature>
<name>N1Q6H3_PSEFD</name>
<evidence type="ECO:0000256" key="1">
    <source>
        <dbReference type="SAM" id="MobiDB-lite"/>
    </source>
</evidence>
<dbReference type="KEGG" id="pfj:MYCFIDRAFT_169706"/>
<accession>N1Q6H3</accession>
<feature type="compositionally biased region" description="Basic and acidic residues" evidence="1">
    <location>
        <begin position="358"/>
        <end position="372"/>
    </location>
</feature>
<dbReference type="VEuPathDB" id="FungiDB:MYCFIDRAFT_169706"/>
<dbReference type="HOGENOM" id="CLU_678136_0_0_1"/>
<proteinExistence type="predicted"/>
<dbReference type="GeneID" id="19332398"/>
<organism evidence="2 3">
    <name type="scientific">Pseudocercospora fijiensis (strain CIRAD86)</name>
    <name type="common">Black leaf streak disease fungus</name>
    <name type="synonym">Mycosphaerella fijiensis</name>
    <dbReference type="NCBI Taxonomy" id="383855"/>
    <lineage>
        <taxon>Eukaryota</taxon>
        <taxon>Fungi</taxon>
        <taxon>Dikarya</taxon>
        <taxon>Ascomycota</taxon>
        <taxon>Pezizomycotina</taxon>
        <taxon>Dothideomycetes</taxon>
        <taxon>Dothideomycetidae</taxon>
        <taxon>Mycosphaerellales</taxon>
        <taxon>Mycosphaerellaceae</taxon>
        <taxon>Pseudocercospora</taxon>
    </lineage>
</organism>
<feature type="region of interest" description="Disordered" evidence="1">
    <location>
        <begin position="1"/>
        <end position="42"/>
    </location>
</feature>
<feature type="region of interest" description="Disordered" evidence="1">
    <location>
        <begin position="86"/>
        <end position="116"/>
    </location>
</feature>
<keyword evidence="3" id="KW-1185">Reference proteome</keyword>
<feature type="region of interest" description="Disordered" evidence="1">
    <location>
        <begin position="193"/>
        <end position="215"/>
    </location>
</feature>
<evidence type="ECO:0000313" key="3">
    <source>
        <dbReference type="Proteomes" id="UP000016932"/>
    </source>
</evidence>
<reference evidence="2 3" key="1">
    <citation type="journal article" date="2012" name="PLoS Pathog.">
        <title>Diverse lifestyles and strategies of plant pathogenesis encoded in the genomes of eighteen Dothideomycetes fungi.</title>
        <authorList>
            <person name="Ohm R.A."/>
            <person name="Feau N."/>
            <person name="Henrissat B."/>
            <person name="Schoch C.L."/>
            <person name="Horwitz B.A."/>
            <person name="Barry K.W."/>
            <person name="Condon B.J."/>
            <person name="Copeland A.C."/>
            <person name="Dhillon B."/>
            <person name="Glaser F."/>
            <person name="Hesse C.N."/>
            <person name="Kosti I."/>
            <person name="LaButti K."/>
            <person name="Lindquist E.A."/>
            <person name="Lucas S."/>
            <person name="Salamov A.A."/>
            <person name="Bradshaw R.E."/>
            <person name="Ciuffetti L."/>
            <person name="Hamelin R.C."/>
            <person name="Kema G.H.J."/>
            <person name="Lawrence C."/>
            <person name="Scott J.A."/>
            <person name="Spatafora J.W."/>
            <person name="Turgeon B.G."/>
            <person name="de Wit P.J.G.M."/>
            <person name="Zhong S."/>
            <person name="Goodwin S.B."/>
            <person name="Grigoriev I.V."/>
        </authorList>
    </citation>
    <scope>NUCLEOTIDE SEQUENCE [LARGE SCALE GENOMIC DNA]</scope>
    <source>
        <strain evidence="2 3">CIRAD86</strain>
    </source>
</reference>
<dbReference type="RefSeq" id="XP_007921222.1">
    <property type="nucleotide sequence ID" value="XM_007923031.1"/>
</dbReference>